<dbReference type="RefSeq" id="WP_252442649.1">
    <property type="nucleotide sequence ID" value="NZ_JAMWYK010000002.1"/>
</dbReference>
<evidence type="ECO:0000313" key="1">
    <source>
        <dbReference type="EMBL" id="MCO0831927.1"/>
    </source>
</evidence>
<reference evidence="1 2" key="1">
    <citation type="submission" date="2022-06" db="EMBL/GenBank/DDBJ databases">
        <title>Fructobacillus taiwanensis sp. nov., isolated from the honeybee.</title>
        <authorList>
            <person name="Chen Y.-S."/>
            <person name="Wang L.-T."/>
            <person name="Lee Y.-S."/>
            <person name="Chang Y.-C."/>
            <person name="Wu H.-C."/>
            <person name="Liao C.-Y."/>
            <person name="Chen W.-H."/>
            <person name="Deng J.-N."/>
            <person name="Wang Y.-H."/>
        </authorList>
    </citation>
    <scope>NUCLEOTIDE SEQUENCE [LARGE SCALE GENOMIC DNA]</scope>
    <source>
        <strain evidence="1 2">W13</strain>
    </source>
</reference>
<dbReference type="EMBL" id="JAMWYK010000002">
    <property type="protein sequence ID" value="MCO0831927.1"/>
    <property type="molecule type" value="Genomic_DNA"/>
</dbReference>
<comment type="caution">
    <text evidence="1">The sequence shown here is derived from an EMBL/GenBank/DDBJ whole genome shotgun (WGS) entry which is preliminary data.</text>
</comment>
<name>A0ABT0ZPK5_9LACO</name>
<proteinExistence type="predicted"/>
<dbReference type="Proteomes" id="UP001523234">
    <property type="component" value="Unassembled WGS sequence"/>
</dbReference>
<organism evidence="1 2">
    <name type="scientific">Fructobacillus apis</name>
    <dbReference type="NCBI Taxonomy" id="2935017"/>
    <lineage>
        <taxon>Bacteria</taxon>
        <taxon>Bacillati</taxon>
        <taxon>Bacillota</taxon>
        <taxon>Bacilli</taxon>
        <taxon>Lactobacillales</taxon>
        <taxon>Lactobacillaceae</taxon>
        <taxon>Fructobacillus</taxon>
    </lineage>
</organism>
<gene>
    <name evidence="1" type="ORF">NFX39_02300</name>
</gene>
<protein>
    <submittedName>
        <fullName evidence="1">Uncharacterized protein</fullName>
    </submittedName>
</protein>
<keyword evidence="2" id="KW-1185">Reference proteome</keyword>
<accession>A0ABT0ZPK5</accession>
<evidence type="ECO:0000313" key="2">
    <source>
        <dbReference type="Proteomes" id="UP001523234"/>
    </source>
</evidence>
<sequence length="137" mass="15791">MEKIVFKKEKMNNQLPETLYAVESHMGGVYFEDTDLDVDDDYSCSADDPYYCETCCDSDWPLGPIDTPLEMLALLVERYDWREDIREMSDEDVSDCLVRFIDDGGDEIVVEKKDFNDAVQSLIEYRESEKQNAGGES</sequence>